<accession>A0A427B5Q9</accession>
<evidence type="ECO:0000313" key="3">
    <source>
        <dbReference type="Proteomes" id="UP000287651"/>
    </source>
</evidence>
<feature type="region of interest" description="Disordered" evidence="1">
    <location>
        <begin position="1"/>
        <end position="48"/>
    </location>
</feature>
<dbReference type="AlphaFoldDB" id="A0A427B5Q9"/>
<reference evidence="2 3" key="1">
    <citation type="journal article" date="2014" name="Agronomy (Basel)">
        <title>A Draft Genome Sequence for Ensete ventricosum, the Drought-Tolerant Tree Against Hunger.</title>
        <authorList>
            <person name="Harrison J."/>
            <person name="Moore K.A."/>
            <person name="Paszkiewicz K."/>
            <person name="Jones T."/>
            <person name="Grant M."/>
            <person name="Ambacheew D."/>
            <person name="Muzemil S."/>
            <person name="Studholme D.J."/>
        </authorList>
    </citation>
    <scope>NUCLEOTIDE SEQUENCE [LARGE SCALE GENOMIC DNA]</scope>
</reference>
<evidence type="ECO:0000256" key="1">
    <source>
        <dbReference type="SAM" id="MobiDB-lite"/>
    </source>
</evidence>
<sequence>MAEDLREMDDINRRPMADLKDEENGPRGRRATGSSLRKNREGRTSPVRRSWFADKEHFGAVVAAVTAASQQCRSTARTNKELIESACGCMITEIPMLTPESCGFSCSRQKLRIAIITRQQGRIIP</sequence>
<protein>
    <submittedName>
        <fullName evidence="2">Uncharacterized protein</fullName>
    </submittedName>
</protein>
<feature type="compositionally biased region" description="Basic and acidic residues" evidence="1">
    <location>
        <begin position="1"/>
        <end position="26"/>
    </location>
</feature>
<evidence type="ECO:0000313" key="2">
    <source>
        <dbReference type="EMBL" id="RRT83803.1"/>
    </source>
</evidence>
<comment type="caution">
    <text evidence="2">The sequence shown here is derived from an EMBL/GenBank/DDBJ whole genome shotgun (WGS) entry which is preliminary data.</text>
</comment>
<name>A0A427B5Q9_ENSVE</name>
<dbReference type="Proteomes" id="UP000287651">
    <property type="component" value="Unassembled WGS sequence"/>
</dbReference>
<proteinExistence type="predicted"/>
<organism evidence="2 3">
    <name type="scientific">Ensete ventricosum</name>
    <name type="common">Abyssinian banana</name>
    <name type="synonym">Musa ensete</name>
    <dbReference type="NCBI Taxonomy" id="4639"/>
    <lineage>
        <taxon>Eukaryota</taxon>
        <taxon>Viridiplantae</taxon>
        <taxon>Streptophyta</taxon>
        <taxon>Embryophyta</taxon>
        <taxon>Tracheophyta</taxon>
        <taxon>Spermatophyta</taxon>
        <taxon>Magnoliopsida</taxon>
        <taxon>Liliopsida</taxon>
        <taxon>Zingiberales</taxon>
        <taxon>Musaceae</taxon>
        <taxon>Ensete</taxon>
    </lineage>
</organism>
<dbReference type="EMBL" id="AMZH03000429">
    <property type="protein sequence ID" value="RRT83803.1"/>
    <property type="molecule type" value="Genomic_DNA"/>
</dbReference>
<gene>
    <name evidence="2" type="ORF">B296_00016796</name>
</gene>